<dbReference type="GO" id="GO:0005506">
    <property type="term" value="F:iron ion binding"/>
    <property type="evidence" value="ECO:0007669"/>
    <property type="project" value="InterPro"/>
</dbReference>
<dbReference type="EC" id="1.14.12.18" evidence="8"/>
<dbReference type="Proteomes" id="UP000094622">
    <property type="component" value="Unassembled WGS sequence"/>
</dbReference>
<keyword evidence="3" id="KW-0479">Metal-binding</keyword>
<dbReference type="EMBL" id="MCRJ01000031">
    <property type="protein sequence ID" value="ODN71068.1"/>
    <property type="molecule type" value="Genomic_DNA"/>
</dbReference>
<dbReference type="GO" id="GO:0018687">
    <property type="term" value="F:biphenyl 2,3-dioxygenase activity"/>
    <property type="evidence" value="ECO:0007669"/>
    <property type="project" value="UniProtKB-EC"/>
</dbReference>
<dbReference type="InterPro" id="IPR017941">
    <property type="entry name" value="Rieske_2Fe-2S"/>
</dbReference>
<dbReference type="InterPro" id="IPR036922">
    <property type="entry name" value="Rieske_2Fe-2S_sf"/>
</dbReference>
<comment type="cofactor">
    <cofactor evidence="1">
        <name>Fe cation</name>
        <dbReference type="ChEBI" id="CHEBI:24875"/>
    </cofactor>
</comment>
<feature type="domain" description="Rieske" evidence="7">
    <location>
        <begin position="59"/>
        <end position="165"/>
    </location>
</feature>
<keyword evidence="9" id="KW-1185">Reference proteome</keyword>
<keyword evidence="2" id="KW-0001">2Fe-2S</keyword>
<dbReference type="CDD" id="cd03469">
    <property type="entry name" value="Rieske_RO_Alpha_N"/>
    <property type="match status" value="1"/>
</dbReference>
<dbReference type="PRINTS" id="PR00090">
    <property type="entry name" value="RNGDIOXGNASE"/>
</dbReference>
<dbReference type="PROSITE" id="PS51296">
    <property type="entry name" value="RIESKE"/>
    <property type="match status" value="1"/>
</dbReference>
<dbReference type="Gene3D" id="2.102.10.10">
    <property type="entry name" value="Rieske [2Fe-2S] iron-sulphur domain"/>
    <property type="match status" value="1"/>
</dbReference>
<accession>A0A1E3H422</accession>
<name>A0A1E3H422_9HYPH</name>
<evidence type="ECO:0000259" key="7">
    <source>
        <dbReference type="PROSITE" id="PS51296"/>
    </source>
</evidence>
<dbReference type="InterPro" id="IPR015879">
    <property type="entry name" value="Ring_hydroxy_dOase_asu_C_dom"/>
</dbReference>
<dbReference type="RefSeq" id="WP_069306482.1">
    <property type="nucleotide sequence ID" value="NZ_MCRJ01000031.1"/>
</dbReference>
<evidence type="ECO:0000256" key="3">
    <source>
        <dbReference type="ARBA" id="ARBA00022723"/>
    </source>
</evidence>
<dbReference type="PANTHER" id="PTHR43756:SF5">
    <property type="entry name" value="CHOLINE MONOOXYGENASE, CHLOROPLASTIC"/>
    <property type="match status" value="1"/>
</dbReference>
<evidence type="ECO:0000313" key="9">
    <source>
        <dbReference type="Proteomes" id="UP000094622"/>
    </source>
</evidence>
<comment type="caution">
    <text evidence="8">The sequence shown here is derived from an EMBL/GenBank/DDBJ whole genome shotgun (WGS) entry which is preliminary data.</text>
</comment>
<keyword evidence="5" id="KW-0408">Iron</keyword>
<dbReference type="InterPro" id="IPR001663">
    <property type="entry name" value="Rng_hydr_dOase-A"/>
</dbReference>
<dbReference type="Gene3D" id="3.90.380.10">
    <property type="entry name" value="Naphthalene 1,2-dioxygenase Alpha Subunit, Chain A, domain 1"/>
    <property type="match status" value="1"/>
</dbReference>
<sequence>MDTNAHSAARLPDDLDRLVDEVLAGGGQSLAQAETLPPAAYTSQAFFDLEVEKIFRTDWLAVGHIAQVPEVGDYFTLDLLGEPLVVVRGEDRIRVMSRVCLHRWAPVVSGKGNTKLFSCPFHRWGYGLDGQLRVSPYMQEAADFNPKTCRLPEVRSEIVLGTIYINLSGDAAPLAPRLSGLVAEFAKIPVDDLIVGYSTEFRCPFNWKIAVETFMECYHHIGAHAKTLQPHSPGGESWGEDMTDPEQGWITLRHPLRADLPTEHVLKSGLPIFDGFTDAEMRVGSLYHVFPMNLIGTSVDAVRWTTILPISPDETWWIRHHLVRKSARDMPGFDALMEKTKANGAVIAGEDVEVNTLQQMGAKSRYARPGRLSHLEKPVWQLADYVRAKLADA</sequence>
<dbReference type="PANTHER" id="PTHR43756">
    <property type="entry name" value="CHOLINE MONOOXYGENASE, CHLOROPLASTIC"/>
    <property type="match status" value="1"/>
</dbReference>
<keyword evidence="6" id="KW-0411">Iron-sulfur</keyword>
<dbReference type="GO" id="GO:0051537">
    <property type="term" value="F:2 iron, 2 sulfur cluster binding"/>
    <property type="evidence" value="ECO:0007669"/>
    <property type="project" value="UniProtKB-KW"/>
</dbReference>
<evidence type="ECO:0000256" key="5">
    <source>
        <dbReference type="ARBA" id="ARBA00023004"/>
    </source>
</evidence>
<organism evidence="8 9">
    <name type="scientific">Methylobrevis pamukkalensis</name>
    <dbReference type="NCBI Taxonomy" id="1439726"/>
    <lineage>
        <taxon>Bacteria</taxon>
        <taxon>Pseudomonadati</taxon>
        <taxon>Pseudomonadota</taxon>
        <taxon>Alphaproteobacteria</taxon>
        <taxon>Hyphomicrobiales</taxon>
        <taxon>Pleomorphomonadaceae</taxon>
        <taxon>Methylobrevis</taxon>
    </lineage>
</organism>
<proteinExistence type="predicted"/>
<evidence type="ECO:0000256" key="2">
    <source>
        <dbReference type="ARBA" id="ARBA00022714"/>
    </source>
</evidence>
<dbReference type="AlphaFoldDB" id="A0A1E3H422"/>
<evidence type="ECO:0000256" key="4">
    <source>
        <dbReference type="ARBA" id="ARBA00023002"/>
    </source>
</evidence>
<protein>
    <submittedName>
        <fullName evidence="8">Biphenyl dioxygenase subunit alpha</fullName>
        <ecNumber evidence="8">1.14.12.18</ecNumber>
    </submittedName>
</protein>
<evidence type="ECO:0000256" key="1">
    <source>
        <dbReference type="ARBA" id="ARBA00001962"/>
    </source>
</evidence>
<dbReference type="Pfam" id="PF00355">
    <property type="entry name" value="Rieske"/>
    <property type="match status" value="1"/>
</dbReference>
<keyword evidence="8" id="KW-0223">Dioxygenase</keyword>
<evidence type="ECO:0000313" key="8">
    <source>
        <dbReference type="EMBL" id="ODN71068.1"/>
    </source>
</evidence>
<dbReference type="SUPFAM" id="SSF55961">
    <property type="entry name" value="Bet v1-like"/>
    <property type="match status" value="1"/>
</dbReference>
<evidence type="ECO:0000256" key="6">
    <source>
        <dbReference type="ARBA" id="ARBA00023014"/>
    </source>
</evidence>
<dbReference type="Pfam" id="PF00848">
    <property type="entry name" value="Ring_hydroxyl_A"/>
    <property type="match status" value="1"/>
</dbReference>
<keyword evidence="4 8" id="KW-0560">Oxidoreductase</keyword>
<dbReference type="SUPFAM" id="SSF50022">
    <property type="entry name" value="ISP domain"/>
    <property type="match status" value="1"/>
</dbReference>
<gene>
    <name evidence="8" type="primary">bphA</name>
    <name evidence="8" type="ORF">A6302_01629</name>
</gene>
<reference evidence="8 9" key="1">
    <citation type="submission" date="2016-07" db="EMBL/GenBank/DDBJ databases">
        <title>Draft Genome Sequence of Methylobrevis pamukkalensis PK2.</title>
        <authorList>
            <person name="Vasilenko O.V."/>
            <person name="Doronina N.V."/>
            <person name="Shmareva M.N."/>
            <person name="Tarlachkov S.V."/>
            <person name="Mustakhimov I."/>
            <person name="Trotsenko Y.A."/>
        </authorList>
    </citation>
    <scope>NUCLEOTIDE SEQUENCE [LARGE SCALE GENOMIC DNA]</scope>
    <source>
        <strain evidence="8 9">PK2</strain>
    </source>
</reference>